<evidence type="ECO:0000256" key="5">
    <source>
        <dbReference type="ARBA" id="ARBA00023015"/>
    </source>
</evidence>
<dbReference type="InterPro" id="IPR000944">
    <property type="entry name" value="Tscrpt_reg_Rrf2"/>
</dbReference>
<gene>
    <name evidence="8" type="ORF">MOV10_14370</name>
</gene>
<organism evidence="8">
    <name type="scientific">Salmonella enterica subsp. enterica serovar Abeokuta</name>
    <dbReference type="NCBI Taxonomy" id="2926665"/>
    <lineage>
        <taxon>Bacteria</taxon>
        <taxon>Pseudomonadati</taxon>
        <taxon>Pseudomonadota</taxon>
        <taxon>Gammaproteobacteria</taxon>
        <taxon>Enterobacterales</taxon>
        <taxon>Enterobacteriaceae</taxon>
        <taxon>Salmonella</taxon>
    </lineage>
</organism>
<evidence type="ECO:0000256" key="4">
    <source>
        <dbReference type="ARBA" id="ARBA00023014"/>
    </source>
</evidence>
<dbReference type="Pfam" id="PF02082">
    <property type="entry name" value="Rrf2"/>
    <property type="match status" value="1"/>
</dbReference>
<dbReference type="PANTHER" id="PTHR33221">
    <property type="entry name" value="WINGED HELIX-TURN-HELIX TRANSCRIPTIONAL REGULATOR, RRF2 FAMILY"/>
    <property type="match status" value="1"/>
</dbReference>
<keyword evidence="5" id="KW-0805">Transcription regulation</keyword>
<reference evidence="8" key="1">
    <citation type="submission" date="2022-03" db="EMBL/GenBank/DDBJ databases">
        <title>Genome Sequence of a New Salmonella enterica Strain (Salmonella Abeokuta) isolated from Poultry Feed in Nigeria.</title>
        <authorList>
            <person name="Fagbamila I."/>
            <person name="Barco L."/>
            <person name="Monorella C."/>
            <person name="Beld M.V.D."/>
            <person name="Mooijman K."/>
            <person name="Hernandez-Segura A."/>
            <person name="Orsini M."/>
            <person name="Ajayi O."/>
            <person name="Ngulukun S."/>
            <person name="Jambalang A.-R."/>
            <person name="Sati N."/>
            <person name="Emmennaa P."/>
            <person name="Ankeli P."/>
            <person name="Muhammad M."/>
        </authorList>
    </citation>
    <scope>NUCLEOTIDE SEQUENCE</scope>
    <source>
        <strain evidence="8">OG19FER4</strain>
    </source>
</reference>
<keyword evidence="2" id="KW-0001">2Fe-2S</keyword>
<name>A0A8T9IEQ9_SALET</name>
<dbReference type="AlphaFoldDB" id="A0A8T9IEQ9"/>
<evidence type="ECO:0000256" key="1">
    <source>
        <dbReference type="ARBA" id="ARBA00022491"/>
    </source>
</evidence>
<dbReference type="Gene3D" id="1.10.10.10">
    <property type="entry name" value="Winged helix-like DNA-binding domain superfamily/Winged helix DNA-binding domain"/>
    <property type="match status" value="1"/>
</dbReference>
<evidence type="ECO:0000256" key="2">
    <source>
        <dbReference type="ARBA" id="ARBA00022714"/>
    </source>
</evidence>
<evidence type="ECO:0000256" key="3">
    <source>
        <dbReference type="ARBA" id="ARBA00023004"/>
    </source>
</evidence>
<dbReference type="InterPro" id="IPR036388">
    <property type="entry name" value="WH-like_DNA-bd_sf"/>
</dbReference>
<dbReference type="SUPFAM" id="SSF46785">
    <property type="entry name" value="Winged helix' DNA-binding domain"/>
    <property type="match status" value="1"/>
</dbReference>
<keyword evidence="1" id="KW-0678">Repressor</keyword>
<evidence type="ECO:0000313" key="8">
    <source>
        <dbReference type="EMBL" id="UNO32322.1"/>
    </source>
</evidence>
<keyword evidence="7" id="KW-0804">Transcription</keyword>
<dbReference type="PANTHER" id="PTHR33221:SF5">
    <property type="entry name" value="HTH-TYPE TRANSCRIPTIONAL REGULATOR ISCR"/>
    <property type="match status" value="1"/>
</dbReference>
<keyword evidence="4" id="KW-0411">Iron-sulfur</keyword>
<evidence type="ECO:0000256" key="6">
    <source>
        <dbReference type="ARBA" id="ARBA00023125"/>
    </source>
</evidence>
<dbReference type="GO" id="GO:0003677">
    <property type="term" value="F:DNA binding"/>
    <property type="evidence" value="ECO:0007669"/>
    <property type="project" value="UniProtKB-KW"/>
</dbReference>
<keyword evidence="2" id="KW-0479">Metal-binding</keyword>
<proteinExistence type="predicted"/>
<dbReference type="InterPro" id="IPR036390">
    <property type="entry name" value="WH_DNA-bd_sf"/>
</dbReference>
<dbReference type="EMBL" id="CP093445">
    <property type="protein sequence ID" value="UNO32322.1"/>
    <property type="molecule type" value="Genomic_DNA"/>
</dbReference>
<keyword evidence="6" id="KW-0238">DNA-binding</keyword>
<dbReference type="GO" id="GO:0051537">
    <property type="term" value="F:2 iron, 2 sulfur cluster binding"/>
    <property type="evidence" value="ECO:0007669"/>
    <property type="project" value="UniProtKB-KW"/>
</dbReference>
<dbReference type="GO" id="GO:0003700">
    <property type="term" value="F:DNA-binding transcription factor activity"/>
    <property type="evidence" value="ECO:0007669"/>
    <property type="project" value="TreeGrafter"/>
</dbReference>
<dbReference type="RefSeq" id="WP_242105174.1">
    <property type="nucleotide sequence ID" value="NZ_CP093445.1"/>
</dbReference>
<protein>
    <submittedName>
        <fullName evidence="8">Rrf2 family transcriptional regulator</fullName>
    </submittedName>
</protein>
<dbReference type="GO" id="GO:0005829">
    <property type="term" value="C:cytosol"/>
    <property type="evidence" value="ECO:0007669"/>
    <property type="project" value="TreeGrafter"/>
</dbReference>
<keyword evidence="3" id="KW-0408">Iron</keyword>
<evidence type="ECO:0000256" key="7">
    <source>
        <dbReference type="ARBA" id="ARBA00023163"/>
    </source>
</evidence>
<sequence length="114" mass="12305">MEYGIKRALASVKAASAMSQMYDGTTPITIKEISDKCGLSTSYLEQIFVNFRAAKFVHSVRGPGGGYHVLNTNLTVADVIRVTAVAKKIEFYEPMLSALEGVRVASMGNPGMTK</sequence>
<accession>A0A8T9IEQ9</accession>